<dbReference type="GO" id="GO:0005524">
    <property type="term" value="F:ATP binding"/>
    <property type="evidence" value="ECO:0007669"/>
    <property type="project" value="UniProtKB-KW"/>
</dbReference>
<keyword evidence="2" id="KW-0067">ATP-binding</keyword>
<dbReference type="AlphaFoldDB" id="G7CC26"/>
<dbReference type="InterPro" id="IPR013126">
    <property type="entry name" value="Hsp_70_fam"/>
</dbReference>
<organism evidence="4 5">
    <name type="scientific">Mycolicibacterium thermoresistibile (strain ATCC 19527 / DSM 44167 / CIP 105390 / JCM 6362 / NCTC 10409 / 316)</name>
    <name type="common">Mycobacterium thermoresistibile</name>
    <dbReference type="NCBI Taxonomy" id="1078020"/>
    <lineage>
        <taxon>Bacteria</taxon>
        <taxon>Bacillati</taxon>
        <taxon>Actinomycetota</taxon>
        <taxon>Actinomycetes</taxon>
        <taxon>Mycobacteriales</taxon>
        <taxon>Mycobacteriaceae</taxon>
        <taxon>Mycolicibacterium</taxon>
    </lineage>
</organism>
<keyword evidence="1" id="KW-0547">Nucleotide-binding</keyword>
<dbReference type="Proteomes" id="UP000004915">
    <property type="component" value="Unassembled WGS sequence"/>
</dbReference>
<evidence type="ECO:0008006" key="6">
    <source>
        <dbReference type="Google" id="ProtNLM"/>
    </source>
</evidence>
<comment type="caution">
    <text evidence="4">The sequence shown here is derived from an EMBL/GenBank/DDBJ whole genome shotgun (WGS) entry which is preliminary data.</text>
</comment>
<evidence type="ECO:0000313" key="4">
    <source>
        <dbReference type="EMBL" id="EHI14454.1"/>
    </source>
</evidence>
<dbReference type="Pfam" id="PF00012">
    <property type="entry name" value="HSP70"/>
    <property type="match status" value="1"/>
</dbReference>
<dbReference type="Gene3D" id="3.90.640.10">
    <property type="entry name" value="Actin, Chain A, domain 4"/>
    <property type="match status" value="1"/>
</dbReference>
<name>G7CC26_MYCT3</name>
<gene>
    <name evidence="4" type="ORF">KEK_02606</name>
</gene>
<keyword evidence="3" id="KW-0143">Chaperone</keyword>
<evidence type="ECO:0000256" key="2">
    <source>
        <dbReference type="ARBA" id="ARBA00022840"/>
    </source>
</evidence>
<accession>G7CC26</accession>
<proteinExistence type="predicted"/>
<sequence>MGLSIGCTNLVAAQVGNQPELRRTALQRPDGTVLTGFVERVGDPVPLVAADGSAHTADRLLVEALELMVATVGGGPAPATTIAVPAHWPSSTQWALRNALRGNETLSPGGVPPRLVSDAVAALTAVQANPGLELRGVVALLDFGGSGTSITLADAVSSFEPVDETARIADFSGDQIDQALLSFVLDSVAQSGGTDPAGTAAVGALSRLREHCRRAKERLSAETVAEVAVELPGHRSVVRVTRADLEALISEPLRGVLAGLDNLLERNRITWADVSAVVTVGGGAGIPLVTQLLSEHSQAPVVTTARPALDAAVGAAVHAAQGLAAQAETAAAPA</sequence>
<dbReference type="InterPro" id="IPR043129">
    <property type="entry name" value="ATPase_NBD"/>
</dbReference>
<evidence type="ECO:0000256" key="1">
    <source>
        <dbReference type="ARBA" id="ARBA00022741"/>
    </source>
</evidence>
<keyword evidence="5" id="KW-1185">Reference proteome</keyword>
<dbReference type="PANTHER" id="PTHR42749:SF1">
    <property type="entry name" value="CELL SHAPE-DETERMINING PROTEIN MREB"/>
    <property type="match status" value="1"/>
</dbReference>
<dbReference type="PANTHER" id="PTHR42749">
    <property type="entry name" value="CELL SHAPE-DETERMINING PROTEIN MREB"/>
    <property type="match status" value="1"/>
</dbReference>
<protein>
    <recommendedName>
        <fullName evidence="6">Molecular chaperone</fullName>
    </recommendedName>
</protein>
<evidence type="ECO:0000256" key="3">
    <source>
        <dbReference type="ARBA" id="ARBA00023186"/>
    </source>
</evidence>
<dbReference type="EMBL" id="AGVE01000016">
    <property type="protein sequence ID" value="EHI14454.1"/>
    <property type="molecule type" value="Genomic_DNA"/>
</dbReference>
<evidence type="ECO:0000313" key="5">
    <source>
        <dbReference type="Proteomes" id="UP000004915"/>
    </source>
</evidence>
<dbReference type="eggNOG" id="COG0443">
    <property type="taxonomic scope" value="Bacteria"/>
</dbReference>
<feature type="non-terminal residue" evidence="4">
    <location>
        <position position="334"/>
    </location>
</feature>
<dbReference type="GO" id="GO:0140662">
    <property type="term" value="F:ATP-dependent protein folding chaperone"/>
    <property type="evidence" value="ECO:0007669"/>
    <property type="project" value="InterPro"/>
</dbReference>
<dbReference type="SUPFAM" id="SSF53067">
    <property type="entry name" value="Actin-like ATPase domain"/>
    <property type="match status" value="1"/>
</dbReference>
<reference evidence="4 5" key="1">
    <citation type="submission" date="2011-11" db="EMBL/GenBank/DDBJ databases">
        <authorList>
            <consortium name="Tuberculosis Structural Genomics Consortium"/>
            <person name="Ioerger T.R."/>
        </authorList>
    </citation>
    <scope>NUCLEOTIDE SEQUENCE [LARGE SCALE GENOMIC DNA]</scope>
    <source>
        <strain evidence="5">ATCC 19527 / DSM 44167 / CIP 105390 / JCM 6362 / NCTC 10409 / 316</strain>
    </source>
</reference>
<dbReference type="Gene3D" id="3.30.420.40">
    <property type="match status" value="2"/>
</dbReference>
<dbReference type="CDD" id="cd10170">
    <property type="entry name" value="ASKHA_NBD_HSP70"/>
    <property type="match status" value="1"/>
</dbReference>